<dbReference type="EMBL" id="LR796342">
    <property type="protein sequence ID" value="CAB4138247.1"/>
    <property type="molecule type" value="Genomic_DNA"/>
</dbReference>
<accession>A0A6J5LYV9</accession>
<dbReference type="InterPro" id="IPR037124">
    <property type="entry name" value="Chaperonin_GroES_sf"/>
</dbReference>
<organism evidence="1">
    <name type="scientific">uncultured Caudovirales phage</name>
    <dbReference type="NCBI Taxonomy" id="2100421"/>
    <lineage>
        <taxon>Viruses</taxon>
        <taxon>Duplodnaviria</taxon>
        <taxon>Heunggongvirae</taxon>
        <taxon>Uroviricota</taxon>
        <taxon>Caudoviricetes</taxon>
        <taxon>Peduoviridae</taxon>
        <taxon>Maltschvirus</taxon>
        <taxon>Maltschvirus maltsch</taxon>
    </lineage>
</organism>
<sequence>MCFENLPEHIDSNTLAQLRKPFIDLSSVPASQFKPARGRVLVQRIDSPDSGPIAVVQTYDQKRRTRSRARVVSCGLPPIDEGHAARPDAMPSPGDIVVIDRLCGHDMLFADESGKTAKYAVIVCDEILGIVD</sequence>
<gene>
    <name evidence="1" type="ORF">UFOVP329_9</name>
</gene>
<dbReference type="Gene3D" id="2.30.33.40">
    <property type="entry name" value="GroES chaperonin"/>
    <property type="match status" value="1"/>
</dbReference>
<dbReference type="SMR" id="A0A6J5LYV9"/>
<protein>
    <submittedName>
        <fullName evidence="1">Uncharacterized protein</fullName>
    </submittedName>
</protein>
<reference evidence="1" key="1">
    <citation type="submission" date="2020-04" db="EMBL/GenBank/DDBJ databases">
        <authorList>
            <person name="Chiriac C."/>
            <person name="Salcher M."/>
            <person name="Ghai R."/>
            <person name="Kavagutti S V."/>
        </authorList>
    </citation>
    <scope>NUCLEOTIDE SEQUENCE</scope>
</reference>
<name>A0A6J5LYV9_9CAUD</name>
<proteinExistence type="predicted"/>
<evidence type="ECO:0000313" key="1">
    <source>
        <dbReference type="EMBL" id="CAB4138247.1"/>
    </source>
</evidence>
<dbReference type="GO" id="GO:0006457">
    <property type="term" value="P:protein folding"/>
    <property type="evidence" value="ECO:0007669"/>
    <property type="project" value="InterPro"/>
</dbReference>